<dbReference type="Proteomes" id="UP000317778">
    <property type="component" value="Unassembled WGS sequence"/>
</dbReference>
<accession>A0A532V1S7</accession>
<sequence length="100" mass="11502">MKTTETVWKVKGQGDPVIEVWEDFYGNLWFITEKDMDNTPGLCFGYARLYNVPALAEWGTVHIPELQRSVGKDGVWQVPKKNWGNIETYEKGLLVEVPNE</sequence>
<name>A0A532V1S7_UNCT6</name>
<reference evidence="1 2" key="1">
    <citation type="submission" date="2017-06" db="EMBL/GenBank/DDBJ databases">
        <title>Novel microbial phyla capable of carbon fixation and sulfur reduction in deep-sea sediments.</title>
        <authorList>
            <person name="Huang J."/>
            <person name="Baker B."/>
            <person name="Wang Y."/>
        </authorList>
    </citation>
    <scope>NUCLEOTIDE SEQUENCE [LARGE SCALE GENOMIC DNA]</scope>
    <source>
        <strain evidence="1">B3_TA06</strain>
    </source>
</reference>
<evidence type="ECO:0008006" key="3">
    <source>
        <dbReference type="Google" id="ProtNLM"/>
    </source>
</evidence>
<dbReference type="AlphaFoldDB" id="A0A532V1S7"/>
<comment type="caution">
    <text evidence="1">The sequence shown here is derived from an EMBL/GenBank/DDBJ whole genome shotgun (WGS) entry which is preliminary data.</text>
</comment>
<organism evidence="1 2">
    <name type="scientific">candidate division TA06 bacterium B3_TA06</name>
    <dbReference type="NCBI Taxonomy" id="2012487"/>
    <lineage>
        <taxon>Bacteria</taxon>
        <taxon>Bacteria division TA06</taxon>
    </lineage>
</organism>
<protein>
    <recommendedName>
        <fullName evidence="3">DUF2958 domain-containing protein</fullName>
    </recommendedName>
</protein>
<evidence type="ECO:0000313" key="1">
    <source>
        <dbReference type="EMBL" id="TKJ40947.1"/>
    </source>
</evidence>
<proteinExistence type="predicted"/>
<evidence type="ECO:0000313" key="2">
    <source>
        <dbReference type="Proteomes" id="UP000317778"/>
    </source>
</evidence>
<gene>
    <name evidence="1" type="ORF">CEE36_08760</name>
</gene>
<dbReference type="EMBL" id="NJBO01000015">
    <property type="protein sequence ID" value="TKJ40947.1"/>
    <property type="molecule type" value="Genomic_DNA"/>
</dbReference>